<dbReference type="InterPro" id="IPR035069">
    <property type="entry name" value="TTHA1013/TTHA0281-like"/>
</dbReference>
<dbReference type="AlphaFoldDB" id="L1LUG7"/>
<dbReference type="EMBL" id="AMWJ02000002">
    <property type="protein sequence ID" value="NNJ16886.1"/>
    <property type="molecule type" value="Genomic_DNA"/>
</dbReference>
<keyword evidence="2" id="KW-1185">Reference proteome</keyword>
<gene>
    <name evidence="1" type="ORF">CSV86_017600</name>
</gene>
<organism evidence="1 2">
    <name type="scientific">Pseudomonas bharatica CSV86</name>
    <dbReference type="NCBI Taxonomy" id="1005395"/>
    <lineage>
        <taxon>Bacteria</taxon>
        <taxon>Pseudomonadati</taxon>
        <taxon>Pseudomonadota</taxon>
        <taxon>Gammaproteobacteria</taxon>
        <taxon>Pseudomonadales</taxon>
        <taxon>Pseudomonadaceae</taxon>
        <taxon>Pseudomonas</taxon>
        <taxon>Pseudomonas bharatica</taxon>
    </lineage>
</organism>
<evidence type="ECO:0000313" key="2">
    <source>
        <dbReference type="Proteomes" id="UP000010448"/>
    </source>
</evidence>
<protein>
    <submittedName>
        <fullName evidence="1">Uncharacterized protein</fullName>
    </submittedName>
</protein>
<accession>L1LUG7</accession>
<comment type="caution">
    <text evidence="1">The sequence shown here is derived from an EMBL/GenBank/DDBJ whole genome shotgun (WGS) entry which is preliminary data.</text>
</comment>
<dbReference type="eggNOG" id="COG4226">
    <property type="taxonomic scope" value="Bacteria"/>
</dbReference>
<proteinExistence type="predicted"/>
<reference evidence="1 2" key="1">
    <citation type="journal article" date="2013" name="Genome Announc.">
        <title>Genome Sequence of Naphthalene-Degrading Soil Bacterium Pseudomonas putida CSV86.</title>
        <authorList>
            <person name="Phale P.S."/>
            <person name="Paliwal V."/>
            <person name="Raju S.C."/>
            <person name="Modak A."/>
            <person name="Purohit H.J."/>
        </authorList>
    </citation>
    <scope>NUCLEOTIDE SEQUENCE [LARGE SCALE GENOMIC DNA]</scope>
    <source>
        <strain evidence="1 2">CSV86</strain>
    </source>
</reference>
<dbReference type="RefSeq" id="WP_009405204.1">
    <property type="nucleotide sequence ID" value="NZ_AMWJ02000002.1"/>
</dbReference>
<evidence type="ECO:0000313" key="1">
    <source>
        <dbReference type="EMBL" id="NNJ16886.1"/>
    </source>
</evidence>
<dbReference type="OrthoDB" id="5297106at2"/>
<dbReference type="SUPFAM" id="SSF143100">
    <property type="entry name" value="TTHA1013/TTHA0281-like"/>
    <property type="match status" value="1"/>
</dbReference>
<sequence>MSCISYMGYTARVQYDARDKLFVGRILGVQTIISFHADSVSALHEAFIVALEDYLAGE</sequence>
<name>L1LUG7_9PSED</name>
<dbReference type="Proteomes" id="UP000010448">
    <property type="component" value="Unassembled WGS sequence"/>
</dbReference>